<evidence type="ECO:0000256" key="8">
    <source>
        <dbReference type="ARBA" id="ARBA00023242"/>
    </source>
</evidence>
<dbReference type="Gene3D" id="6.10.140.200">
    <property type="match status" value="1"/>
</dbReference>
<gene>
    <name evidence="11" type="ORF">QBC47DRAFT_373264</name>
</gene>
<keyword evidence="8 10" id="KW-0539">Nucleus</keyword>
<evidence type="ECO:0000256" key="5">
    <source>
        <dbReference type="ARBA" id="ARBA00023015"/>
    </source>
</evidence>
<keyword evidence="5 10" id="KW-0805">Transcription regulation</keyword>
<keyword evidence="6 10" id="KW-0010">Activator</keyword>
<evidence type="ECO:0000313" key="11">
    <source>
        <dbReference type="EMBL" id="KAK1759888.1"/>
    </source>
</evidence>
<comment type="caution">
    <text evidence="11">The sequence shown here is derived from an EMBL/GenBank/DDBJ whole genome shotgun (WGS) entry which is preliminary data.</text>
</comment>
<comment type="subunit">
    <text evidence="3 10">Component of the Mediator complex.</text>
</comment>
<evidence type="ECO:0000256" key="6">
    <source>
        <dbReference type="ARBA" id="ARBA00023159"/>
    </source>
</evidence>
<dbReference type="InterPro" id="IPR037212">
    <property type="entry name" value="Med7/Med21-like"/>
</dbReference>
<dbReference type="InterPro" id="IPR009244">
    <property type="entry name" value="Mediatior_Med7"/>
</dbReference>
<comment type="function">
    <text evidence="9">Component of the Mediator complex, a coactivator involved in the regulated transcription of nearly all RNA polymerase II-dependent genes. Mediator functions as a bridge to convey information from gene-specific regulatory proteins to the basal RNA polymerase II transcription machinery. Mediator is recruited to promoters by direct interactions with regulatory proteins and serves as a scaffold for the assembly of a functional preinitiation complex with RNA polymerase II and the general transcription factors.</text>
</comment>
<dbReference type="InterPro" id="IPR044888">
    <property type="entry name" value="Mediatior_Med7_sf"/>
</dbReference>
<reference evidence="11" key="1">
    <citation type="submission" date="2023-06" db="EMBL/GenBank/DDBJ databases">
        <title>Genome-scale phylogeny and comparative genomics of the fungal order Sordariales.</title>
        <authorList>
            <consortium name="Lawrence Berkeley National Laboratory"/>
            <person name="Hensen N."/>
            <person name="Bonometti L."/>
            <person name="Westerberg I."/>
            <person name="Brannstrom I.O."/>
            <person name="Guillou S."/>
            <person name="Cros-Aarteil S."/>
            <person name="Calhoun S."/>
            <person name="Haridas S."/>
            <person name="Kuo A."/>
            <person name="Mondo S."/>
            <person name="Pangilinan J."/>
            <person name="Riley R."/>
            <person name="Labutti K."/>
            <person name="Andreopoulos B."/>
            <person name="Lipzen A."/>
            <person name="Chen C."/>
            <person name="Yanf M."/>
            <person name="Daum C."/>
            <person name="Ng V."/>
            <person name="Clum A."/>
            <person name="Steindorff A."/>
            <person name="Ohm R."/>
            <person name="Martin F."/>
            <person name="Silar P."/>
            <person name="Natvig D."/>
            <person name="Lalanne C."/>
            <person name="Gautier V."/>
            <person name="Ament-Velasquez S.L."/>
            <person name="Kruys A."/>
            <person name="Hutchinson M.I."/>
            <person name="Powell A.J."/>
            <person name="Barry K."/>
            <person name="Miller A.N."/>
            <person name="Grigoriev I.V."/>
            <person name="Debuchy R."/>
            <person name="Gladieux P."/>
            <person name="Thoren M.H."/>
            <person name="Johannesson H."/>
        </authorList>
    </citation>
    <scope>NUCLEOTIDE SEQUENCE</scope>
    <source>
        <strain evidence="11">PSN4</strain>
    </source>
</reference>
<dbReference type="GO" id="GO:0003712">
    <property type="term" value="F:transcription coregulator activity"/>
    <property type="evidence" value="ECO:0007669"/>
    <property type="project" value="InterPro"/>
</dbReference>
<name>A0AAJ0BME9_9PEZI</name>
<dbReference type="SUPFAM" id="SSF140718">
    <property type="entry name" value="Mediator hinge subcomplex-like"/>
    <property type="match status" value="1"/>
</dbReference>
<proteinExistence type="inferred from homology"/>
<keyword evidence="12" id="KW-1185">Reference proteome</keyword>
<dbReference type="Pfam" id="PF05983">
    <property type="entry name" value="Med7"/>
    <property type="match status" value="1"/>
</dbReference>
<dbReference type="PANTHER" id="PTHR21428">
    <property type="entry name" value="MEDIATOR OF RNA POLYMERASE II TRANSCRIPTION SUBUNIT 7"/>
    <property type="match status" value="1"/>
</dbReference>
<dbReference type="GO" id="GO:0006357">
    <property type="term" value="P:regulation of transcription by RNA polymerase II"/>
    <property type="evidence" value="ECO:0007669"/>
    <property type="project" value="InterPro"/>
</dbReference>
<evidence type="ECO:0000313" key="12">
    <source>
        <dbReference type="Proteomes" id="UP001239445"/>
    </source>
</evidence>
<dbReference type="AlphaFoldDB" id="A0AAJ0BME9"/>
<accession>A0AAJ0BME9</accession>
<sequence>MPVSREEGKLTPLYPDPPYFWKAHTPENIERYNALKQAYADDKGLDVADVARVPEVPEDLCYLNPPAEPADGKWRLFGQQLSLEDELQSLEAAGIERLGTAGDGADADGRHVDRALELKRLAKSLLLNYLELTRVMGNNPSQGEAKVLDIKTILLNMHHRINEYRPHQAREQLIQLMQESLDSKRAETATIRNAVDKANRVLTGLASIEIPEFEKKETVSESAKTQRDLLEKRLSELWDQIDERFS</sequence>
<organism evidence="11 12">
    <name type="scientific">Echria macrotheca</name>
    <dbReference type="NCBI Taxonomy" id="438768"/>
    <lineage>
        <taxon>Eukaryota</taxon>
        <taxon>Fungi</taxon>
        <taxon>Dikarya</taxon>
        <taxon>Ascomycota</taxon>
        <taxon>Pezizomycotina</taxon>
        <taxon>Sordariomycetes</taxon>
        <taxon>Sordariomycetidae</taxon>
        <taxon>Sordariales</taxon>
        <taxon>Schizotheciaceae</taxon>
        <taxon>Echria</taxon>
    </lineage>
</organism>
<evidence type="ECO:0000256" key="1">
    <source>
        <dbReference type="ARBA" id="ARBA00004123"/>
    </source>
</evidence>
<dbReference type="EMBL" id="MU839828">
    <property type="protein sequence ID" value="KAK1759888.1"/>
    <property type="molecule type" value="Genomic_DNA"/>
</dbReference>
<keyword evidence="7 10" id="KW-0804">Transcription</keyword>
<comment type="similarity">
    <text evidence="2 10">Belongs to the Mediator complex subunit 7 family.</text>
</comment>
<protein>
    <recommendedName>
        <fullName evidence="4 10">Mediator of RNA polymerase II transcription subunit 7</fullName>
    </recommendedName>
</protein>
<evidence type="ECO:0000256" key="2">
    <source>
        <dbReference type="ARBA" id="ARBA00009994"/>
    </source>
</evidence>
<dbReference type="Proteomes" id="UP001239445">
    <property type="component" value="Unassembled WGS sequence"/>
</dbReference>
<comment type="subcellular location">
    <subcellularLocation>
        <location evidence="1 10">Nucleus</location>
    </subcellularLocation>
</comment>
<dbReference type="GO" id="GO:0016592">
    <property type="term" value="C:mediator complex"/>
    <property type="evidence" value="ECO:0007669"/>
    <property type="project" value="InterPro"/>
</dbReference>
<dbReference type="Gene3D" id="6.10.140.1520">
    <property type="match status" value="1"/>
</dbReference>
<dbReference type="GO" id="GO:0070847">
    <property type="term" value="C:core mediator complex"/>
    <property type="evidence" value="ECO:0007669"/>
    <property type="project" value="TreeGrafter"/>
</dbReference>
<evidence type="ECO:0000256" key="9">
    <source>
        <dbReference type="ARBA" id="ARBA00025687"/>
    </source>
</evidence>
<evidence type="ECO:0000256" key="3">
    <source>
        <dbReference type="ARBA" id="ARBA00011837"/>
    </source>
</evidence>
<evidence type="ECO:0000256" key="4">
    <source>
        <dbReference type="ARBA" id="ARBA00020631"/>
    </source>
</evidence>
<evidence type="ECO:0000256" key="10">
    <source>
        <dbReference type="RuleBase" id="RU364060"/>
    </source>
</evidence>
<dbReference type="PANTHER" id="PTHR21428:SF11">
    <property type="entry name" value="MEDIATOR OF RNA POLYMERASE II TRANSCRIPTION SUBUNIT 7"/>
    <property type="match status" value="1"/>
</dbReference>
<evidence type="ECO:0000256" key="7">
    <source>
        <dbReference type="ARBA" id="ARBA00023163"/>
    </source>
</evidence>